<evidence type="ECO:0000313" key="1">
    <source>
        <dbReference type="EMBL" id="GGA89887.1"/>
    </source>
</evidence>
<sequence length="81" mass="9283">MLDNMKKAKLLNPERKPLSIEKLRELTGWHDLSDEQAANILISIRLFVKILYEAAKKNDYCIDNQIDVSLKDNSEPLNNAA</sequence>
<keyword evidence="2" id="KW-1185">Reference proteome</keyword>
<protein>
    <submittedName>
        <fullName evidence="1">Uncharacterized protein</fullName>
    </submittedName>
</protein>
<dbReference type="Proteomes" id="UP000607559">
    <property type="component" value="Unassembled WGS sequence"/>
</dbReference>
<comment type="caution">
    <text evidence="1">The sequence shown here is derived from an EMBL/GenBank/DDBJ whole genome shotgun (WGS) entry which is preliminary data.</text>
</comment>
<dbReference type="AlphaFoldDB" id="A0A8J2UAA4"/>
<dbReference type="EMBL" id="BMJC01000001">
    <property type="protein sequence ID" value="GGA89887.1"/>
    <property type="molecule type" value="Genomic_DNA"/>
</dbReference>
<reference evidence="1" key="1">
    <citation type="journal article" date="2014" name="Int. J. Syst. Evol. Microbiol.">
        <title>Complete genome sequence of Corynebacterium casei LMG S-19264T (=DSM 44701T), isolated from a smear-ripened cheese.</title>
        <authorList>
            <consortium name="US DOE Joint Genome Institute (JGI-PGF)"/>
            <person name="Walter F."/>
            <person name="Albersmeier A."/>
            <person name="Kalinowski J."/>
            <person name="Ruckert C."/>
        </authorList>
    </citation>
    <scope>NUCLEOTIDE SEQUENCE</scope>
    <source>
        <strain evidence="1">CGMCC 1.15448</strain>
    </source>
</reference>
<name>A0A8J2UAA4_9BACT</name>
<reference evidence="1" key="2">
    <citation type="submission" date="2020-09" db="EMBL/GenBank/DDBJ databases">
        <authorList>
            <person name="Sun Q."/>
            <person name="Zhou Y."/>
        </authorList>
    </citation>
    <scope>NUCLEOTIDE SEQUENCE</scope>
    <source>
        <strain evidence="1">CGMCC 1.15448</strain>
    </source>
</reference>
<proteinExistence type="predicted"/>
<gene>
    <name evidence="1" type="ORF">GCM10011511_11390</name>
</gene>
<accession>A0A8J2UAA4</accession>
<organism evidence="1 2">
    <name type="scientific">Puia dinghuensis</name>
    <dbReference type="NCBI Taxonomy" id="1792502"/>
    <lineage>
        <taxon>Bacteria</taxon>
        <taxon>Pseudomonadati</taxon>
        <taxon>Bacteroidota</taxon>
        <taxon>Chitinophagia</taxon>
        <taxon>Chitinophagales</taxon>
        <taxon>Chitinophagaceae</taxon>
        <taxon>Puia</taxon>
    </lineage>
</organism>
<evidence type="ECO:0000313" key="2">
    <source>
        <dbReference type="Proteomes" id="UP000607559"/>
    </source>
</evidence>